<organism evidence="2 3">
    <name type="scientific">Oculimacula yallundae</name>
    <dbReference type="NCBI Taxonomy" id="86028"/>
    <lineage>
        <taxon>Eukaryota</taxon>
        <taxon>Fungi</taxon>
        <taxon>Dikarya</taxon>
        <taxon>Ascomycota</taxon>
        <taxon>Pezizomycotina</taxon>
        <taxon>Leotiomycetes</taxon>
        <taxon>Helotiales</taxon>
        <taxon>Ploettnerulaceae</taxon>
        <taxon>Oculimacula</taxon>
    </lineage>
</organism>
<accession>A0ABR4CVL0</accession>
<dbReference type="PROSITE" id="PS50011">
    <property type="entry name" value="PROTEIN_KINASE_DOM"/>
    <property type="match status" value="1"/>
</dbReference>
<dbReference type="InterPro" id="IPR011009">
    <property type="entry name" value="Kinase-like_dom_sf"/>
</dbReference>
<dbReference type="SUPFAM" id="SSF56112">
    <property type="entry name" value="Protein kinase-like (PK-like)"/>
    <property type="match status" value="1"/>
</dbReference>
<name>A0ABR4CVL0_9HELO</name>
<keyword evidence="3" id="KW-1185">Reference proteome</keyword>
<protein>
    <recommendedName>
        <fullName evidence="1">Protein kinase domain-containing protein</fullName>
    </recommendedName>
</protein>
<dbReference type="Proteomes" id="UP001595075">
    <property type="component" value="Unassembled WGS sequence"/>
</dbReference>
<dbReference type="EMBL" id="JAZHXI010000003">
    <property type="protein sequence ID" value="KAL2073216.1"/>
    <property type="molecule type" value="Genomic_DNA"/>
</dbReference>
<sequence>MMDLNCSVAACLLALRTRFKKGEKSAYVLLVQIQASDYTSFRRLVTANDQTSAKHLSVSCFDGFSAYIGTFPLTKKRKYTLGSHTNISKFNHIFEDLRRLTDSHLYPVYQPHFTQFTTVDIDTCIWDNNRYFFKAPNLSGYSGDDSIARLTLEEVEINEKLMRHPHPNLAVYLGCVVRNGFIVHLAFRKYYQILFSRVWASNGAIEFPAERRLECMDGVKLAAKHLHQLGIAHNDISPGNIMFDGDDVPILIDLDSCAPIESRIKKGGGGGCSWLERSHA</sequence>
<evidence type="ECO:0000313" key="3">
    <source>
        <dbReference type="Proteomes" id="UP001595075"/>
    </source>
</evidence>
<proteinExistence type="predicted"/>
<dbReference type="InterPro" id="IPR000719">
    <property type="entry name" value="Prot_kinase_dom"/>
</dbReference>
<reference evidence="2 3" key="1">
    <citation type="journal article" date="2024" name="Commun. Biol.">
        <title>Comparative genomic analysis of thermophilic fungi reveals convergent evolutionary adaptations and gene losses.</title>
        <authorList>
            <person name="Steindorff A.S."/>
            <person name="Aguilar-Pontes M.V."/>
            <person name="Robinson A.J."/>
            <person name="Andreopoulos B."/>
            <person name="LaButti K."/>
            <person name="Kuo A."/>
            <person name="Mondo S."/>
            <person name="Riley R."/>
            <person name="Otillar R."/>
            <person name="Haridas S."/>
            <person name="Lipzen A."/>
            <person name="Grimwood J."/>
            <person name="Schmutz J."/>
            <person name="Clum A."/>
            <person name="Reid I.D."/>
            <person name="Moisan M.C."/>
            <person name="Butler G."/>
            <person name="Nguyen T.T.M."/>
            <person name="Dewar K."/>
            <person name="Conant G."/>
            <person name="Drula E."/>
            <person name="Henrissat B."/>
            <person name="Hansel C."/>
            <person name="Singer S."/>
            <person name="Hutchinson M.I."/>
            <person name="de Vries R.P."/>
            <person name="Natvig D.O."/>
            <person name="Powell A.J."/>
            <person name="Tsang A."/>
            <person name="Grigoriev I.V."/>
        </authorList>
    </citation>
    <scope>NUCLEOTIDE SEQUENCE [LARGE SCALE GENOMIC DNA]</scope>
    <source>
        <strain evidence="2 3">CBS 494.80</strain>
    </source>
</reference>
<gene>
    <name evidence="2" type="ORF">VTL71DRAFT_10540</name>
</gene>
<feature type="domain" description="Protein kinase" evidence="1">
    <location>
        <begin position="94"/>
        <end position="280"/>
    </location>
</feature>
<dbReference type="Gene3D" id="1.10.510.10">
    <property type="entry name" value="Transferase(Phosphotransferase) domain 1"/>
    <property type="match status" value="1"/>
</dbReference>
<evidence type="ECO:0000259" key="1">
    <source>
        <dbReference type="PROSITE" id="PS50011"/>
    </source>
</evidence>
<comment type="caution">
    <text evidence="2">The sequence shown here is derived from an EMBL/GenBank/DDBJ whole genome shotgun (WGS) entry which is preliminary data.</text>
</comment>
<evidence type="ECO:0000313" key="2">
    <source>
        <dbReference type="EMBL" id="KAL2073216.1"/>
    </source>
</evidence>